<dbReference type="SUPFAM" id="SSF49899">
    <property type="entry name" value="Concanavalin A-like lectins/glucanases"/>
    <property type="match status" value="1"/>
</dbReference>
<dbReference type="InterPro" id="IPR043136">
    <property type="entry name" value="B30.2/SPRY_sf"/>
</dbReference>
<dbReference type="SMART" id="SM00449">
    <property type="entry name" value="SPRY"/>
    <property type="match status" value="1"/>
</dbReference>
<name>A0A9N9BU80_9GLOM</name>
<accession>A0A9N9BU80</accession>
<dbReference type="InterPro" id="IPR050618">
    <property type="entry name" value="Ubq-SigPath_Reg"/>
</dbReference>
<feature type="non-terminal residue" evidence="2">
    <location>
        <position position="238"/>
    </location>
</feature>
<dbReference type="Gene3D" id="2.60.120.920">
    <property type="match status" value="1"/>
</dbReference>
<feature type="domain" description="B30.2/SPRY" evidence="1">
    <location>
        <begin position="14"/>
        <end position="208"/>
    </location>
</feature>
<comment type="caution">
    <text evidence="2">The sequence shown here is derived from an EMBL/GenBank/DDBJ whole genome shotgun (WGS) entry which is preliminary data.</text>
</comment>
<evidence type="ECO:0000313" key="2">
    <source>
        <dbReference type="EMBL" id="CAG8579980.1"/>
    </source>
</evidence>
<dbReference type="OrthoDB" id="25503at2759"/>
<proteinExistence type="predicted"/>
<dbReference type="PANTHER" id="PTHR12864">
    <property type="entry name" value="RAN BINDING PROTEIN 9-RELATED"/>
    <property type="match status" value="1"/>
</dbReference>
<organism evidence="2 3">
    <name type="scientific">Paraglomus occultum</name>
    <dbReference type="NCBI Taxonomy" id="144539"/>
    <lineage>
        <taxon>Eukaryota</taxon>
        <taxon>Fungi</taxon>
        <taxon>Fungi incertae sedis</taxon>
        <taxon>Mucoromycota</taxon>
        <taxon>Glomeromycotina</taxon>
        <taxon>Glomeromycetes</taxon>
        <taxon>Paraglomerales</taxon>
        <taxon>Paraglomeraceae</taxon>
        <taxon>Paraglomus</taxon>
    </lineage>
</organism>
<dbReference type="EMBL" id="CAJVPJ010001182">
    <property type="protein sequence ID" value="CAG8579980.1"/>
    <property type="molecule type" value="Genomic_DNA"/>
</dbReference>
<sequence length="238" mass="26392">MSLTSNTEYHLPLYLIDSPFETLSKQSTSPTLPSAWNRNESIELIQVGKNGLRAKYIGGGSDDAAIRTDYPIPRECGLYYYEVEIINKSLNGYDQILREYIGIGFATNSDSLDYPPGWYPNTNSYGYHGDDGRKFHASRNEGEAYGPPFTTGDVIGCGINFLNGTAFYTKNGHNLGIAFRDIEGDFYPIIGLSAFNETVEANFGQDEFVFDVVKYAKELFAETNENEAIAATNVISSD</sequence>
<evidence type="ECO:0000259" key="1">
    <source>
        <dbReference type="PROSITE" id="PS50188"/>
    </source>
</evidence>
<dbReference type="PROSITE" id="PS50188">
    <property type="entry name" value="B302_SPRY"/>
    <property type="match status" value="1"/>
</dbReference>
<dbReference type="InterPro" id="IPR001870">
    <property type="entry name" value="B30.2/SPRY"/>
</dbReference>
<dbReference type="AlphaFoldDB" id="A0A9N9BU80"/>
<dbReference type="Proteomes" id="UP000789572">
    <property type="component" value="Unassembled WGS sequence"/>
</dbReference>
<reference evidence="2" key="1">
    <citation type="submission" date="2021-06" db="EMBL/GenBank/DDBJ databases">
        <authorList>
            <person name="Kallberg Y."/>
            <person name="Tangrot J."/>
            <person name="Rosling A."/>
        </authorList>
    </citation>
    <scope>NUCLEOTIDE SEQUENCE</scope>
    <source>
        <strain evidence="2">IA702</strain>
    </source>
</reference>
<keyword evidence="3" id="KW-1185">Reference proteome</keyword>
<evidence type="ECO:0000313" key="3">
    <source>
        <dbReference type="Proteomes" id="UP000789572"/>
    </source>
</evidence>
<dbReference type="InterPro" id="IPR013320">
    <property type="entry name" value="ConA-like_dom_sf"/>
</dbReference>
<dbReference type="Pfam" id="PF00622">
    <property type="entry name" value="SPRY"/>
    <property type="match status" value="1"/>
</dbReference>
<protein>
    <submittedName>
        <fullName evidence="2">4221_t:CDS:1</fullName>
    </submittedName>
</protein>
<dbReference type="InterPro" id="IPR003877">
    <property type="entry name" value="SPRY_dom"/>
</dbReference>
<gene>
    <name evidence="2" type="ORF">POCULU_LOCUS6441</name>
</gene>